<keyword evidence="2" id="KW-1185">Reference proteome</keyword>
<organism evidence="1 2">
    <name type="scientific">Physcomitrium patens</name>
    <name type="common">Spreading-leaved earth moss</name>
    <name type="synonym">Physcomitrella patens</name>
    <dbReference type="NCBI Taxonomy" id="3218"/>
    <lineage>
        <taxon>Eukaryota</taxon>
        <taxon>Viridiplantae</taxon>
        <taxon>Streptophyta</taxon>
        <taxon>Embryophyta</taxon>
        <taxon>Bryophyta</taxon>
        <taxon>Bryophytina</taxon>
        <taxon>Bryopsida</taxon>
        <taxon>Funariidae</taxon>
        <taxon>Funariales</taxon>
        <taxon>Funariaceae</taxon>
        <taxon>Physcomitrium</taxon>
    </lineage>
</organism>
<dbReference type="Proteomes" id="UP000006727">
    <property type="component" value="Chromosome 25"/>
</dbReference>
<evidence type="ECO:0000313" key="1">
    <source>
        <dbReference type="EnsemblPlants" id="Pp3c25_3080V3.2"/>
    </source>
</evidence>
<dbReference type="Gramene" id="Pp3c25_3080V3.2">
    <property type="protein sequence ID" value="Pp3c25_3080V3.2"/>
    <property type="gene ID" value="Pp3c25_3080"/>
</dbReference>
<sequence>MQGIESPGVGVFKYSTTSSMGAAFSLLHVHSSASSWGIPMPPFCRGERRSFEDSMLGADVLRVRAPDLFAG</sequence>
<evidence type="ECO:0000313" key="2">
    <source>
        <dbReference type="Proteomes" id="UP000006727"/>
    </source>
</evidence>
<dbReference type="AlphaFoldDB" id="A0A7I4CP87"/>
<dbReference type="EnsemblPlants" id="Pp3c25_3080V3.2">
    <property type="protein sequence ID" value="Pp3c25_3080V3.2"/>
    <property type="gene ID" value="Pp3c25_3080"/>
</dbReference>
<reference evidence="1 2" key="1">
    <citation type="journal article" date="2008" name="Science">
        <title>The Physcomitrella genome reveals evolutionary insights into the conquest of land by plants.</title>
        <authorList>
            <person name="Rensing S."/>
            <person name="Lang D."/>
            <person name="Zimmer A."/>
            <person name="Terry A."/>
            <person name="Salamov A."/>
            <person name="Shapiro H."/>
            <person name="Nishiyama T."/>
            <person name="Perroud P.-F."/>
            <person name="Lindquist E."/>
            <person name="Kamisugi Y."/>
            <person name="Tanahashi T."/>
            <person name="Sakakibara K."/>
            <person name="Fujita T."/>
            <person name="Oishi K."/>
            <person name="Shin-I T."/>
            <person name="Kuroki Y."/>
            <person name="Toyoda A."/>
            <person name="Suzuki Y."/>
            <person name="Hashimoto A."/>
            <person name="Yamaguchi K."/>
            <person name="Sugano A."/>
            <person name="Kohara Y."/>
            <person name="Fujiyama A."/>
            <person name="Anterola A."/>
            <person name="Aoki S."/>
            <person name="Ashton N."/>
            <person name="Barbazuk W.B."/>
            <person name="Barker E."/>
            <person name="Bennetzen J."/>
            <person name="Bezanilla M."/>
            <person name="Blankenship R."/>
            <person name="Cho S.H."/>
            <person name="Dutcher S."/>
            <person name="Estelle M."/>
            <person name="Fawcett J.A."/>
            <person name="Gundlach H."/>
            <person name="Hanada K."/>
            <person name="Heyl A."/>
            <person name="Hicks K.A."/>
            <person name="Hugh J."/>
            <person name="Lohr M."/>
            <person name="Mayer K."/>
            <person name="Melkozernov A."/>
            <person name="Murata T."/>
            <person name="Nelson D."/>
            <person name="Pils B."/>
            <person name="Prigge M."/>
            <person name="Reiss B."/>
            <person name="Renner T."/>
            <person name="Rombauts S."/>
            <person name="Rushton P."/>
            <person name="Sanderfoot A."/>
            <person name="Schween G."/>
            <person name="Shiu S.-H."/>
            <person name="Stueber K."/>
            <person name="Theodoulou F.L."/>
            <person name="Tu H."/>
            <person name="Van de Peer Y."/>
            <person name="Verrier P.J."/>
            <person name="Waters E."/>
            <person name="Wood A."/>
            <person name="Yang L."/>
            <person name="Cove D."/>
            <person name="Cuming A."/>
            <person name="Hasebe M."/>
            <person name="Lucas S."/>
            <person name="Mishler D.B."/>
            <person name="Reski R."/>
            <person name="Grigoriev I."/>
            <person name="Quatrano R.S."/>
            <person name="Boore J.L."/>
        </authorList>
    </citation>
    <scope>NUCLEOTIDE SEQUENCE [LARGE SCALE GENOMIC DNA]</scope>
    <source>
        <strain evidence="1 2">cv. Gransden 2004</strain>
    </source>
</reference>
<proteinExistence type="predicted"/>
<name>A0A7I4CP87_PHYPA</name>
<gene>
    <name evidence="1" type="primary">LOC112277550</name>
</gene>
<dbReference type="EMBL" id="ABEU02000025">
    <property type="status" value="NOT_ANNOTATED_CDS"/>
    <property type="molecule type" value="Genomic_DNA"/>
</dbReference>
<reference evidence="1" key="3">
    <citation type="submission" date="2020-12" db="UniProtKB">
        <authorList>
            <consortium name="EnsemblPlants"/>
        </authorList>
    </citation>
    <scope>IDENTIFICATION</scope>
</reference>
<reference evidence="1 2" key="2">
    <citation type="journal article" date="2018" name="Plant J.">
        <title>The Physcomitrella patens chromosome-scale assembly reveals moss genome structure and evolution.</title>
        <authorList>
            <person name="Lang D."/>
            <person name="Ullrich K.K."/>
            <person name="Murat F."/>
            <person name="Fuchs J."/>
            <person name="Jenkins J."/>
            <person name="Haas F.B."/>
            <person name="Piednoel M."/>
            <person name="Gundlach H."/>
            <person name="Van Bel M."/>
            <person name="Meyberg R."/>
            <person name="Vives C."/>
            <person name="Morata J."/>
            <person name="Symeonidi A."/>
            <person name="Hiss M."/>
            <person name="Muchero W."/>
            <person name="Kamisugi Y."/>
            <person name="Saleh O."/>
            <person name="Blanc G."/>
            <person name="Decker E.L."/>
            <person name="van Gessel N."/>
            <person name="Grimwood J."/>
            <person name="Hayes R.D."/>
            <person name="Graham S.W."/>
            <person name="Gunter L.E."/>
            <person name="McDaniel S.F."/>
            <person name="Hoernstein S.N.W."/>
            <person name="Larsson A."/>
            <person name="Li F.W."/>
            <person name="Perroud P.F."/>
            <person name="Phillips J."/>
            <person name="Ranjan P."/>
            <person name="Rokshar D.S."/>
            <person name="Rothfels C.J."/>
            <person name="Schneider L."/>
            <person name="Shu S."/>
            <person name="Stevenson D.W."/>
            <person name="Thummler F."/>
            <person name="Tillich M."/>
            <person name="Villarreal Aguilar J.C."/>
            <person name="Widiez T."/>
            <person name="Wong G.K."/>
            <person name="Wymore A."/>
            <person name="Zhang Y."/>
            <person name="Zimmer A.D."/>
            <person name="Quatrano R.S."/>
            <person name="Mayer K.F.X."/>
            <person name="Goodstein D."/>
            <person name="Casacuberta J.M."/>
            <person name="Vandepoele K."/>
            <person name="Reski R."/>
            <person name="Cuming A.C."/>
            <person name="Tuskan G.A."/>
            <person name="Maumus F."/>
            <person name="Salse J."/>
            <person name="Schmutz J."/>
            <person name="Rensing S.A."/>
        </authorList>
    </citation>
    <scope>NUCLEOTIDE SEQUENCE [LARGE SCALE GENOMIC DNA]</scope>
    <source>
        <strain evidence="1 2">cv. Gransden 2004</strain>
    </source>
</reference>
<accession>A0A7I4CP87</accession>
<protein>
    <submittedName>
        <fullName evidence="1">Uncharacterized protein</fullName>
    </submittedName>
</protein>